<sequence length="29" mass="3366">MSNQSHYSESFFTEQSEIPGAILIEHLRN</sequence>
<evidence type="ECO:0000313" key="1">
    <source>
        <dbReference type="EMBL" id="CBY32610.1"/>
    </source>
</evidence>
<organism evidence="1">
    <name type="scientific">Oikopleura dioica</name>
    <name type="common">Tunicate</name>
    <dbReference type="NCBI Taxonomy" id="34765"/>
    <lineage>
        <taxon>Eukaryota</taxon>
        <taxon>Metazoa</taxon>
        <taxon>Chordata</taxon>
        <taxon>Tunicata</taxon>
        <taxon>Appendicularia</taxon>
        <taxon>Copelata</taxon>
        <taxon>Oikopleuridae</taxon>
        <taxon>Oikopleura</taxon>
    </lineage>
</organism>
<reference evidence="1" key="1">
    <citation type="journal article" date="2010" name="Science">
        <title>Plasticity of animal genome architecture unmasked by rapid evolution of a pelagic tunicate.</title>
        <authorList>
            <person name="Denoeud F."/>
            <person name="Henriet S."/>
            <person name="Mungpakdee S."/>
            <person name="Aury J.M."/>
            <person name="Da Silva C."/>
            <person name="Brinkmann H."/>
            <person name="Mikhaleva J."/>
            <person name="Olsen L.C."/>
            <person name="Jubin C."/>
            <person name="Canestro C."/>
            <person name="Bouquet J.M."/>
            <person name="Danks G."/>
            <person name="Poulain J."/>
            <person name="Campsteijn C."/>
            <person name="Adamski M."/>
            <person name="Cross I."/>
            <person name="Yadetie F."/>
            <person name="Muffato M."/>
            <person name="Louis A."/>
            <person name="Butcher S."/>
            <person name="Tsagkogeorga G."/>
            <person name="Konrad A."/>
            <person name="Singh S."/>
            <person name="Jensen M.F."/>
            <person name="Cong E.H."/>
            <person name="Eikeseth-Otteraa H."/>
            <person name="Noel B."/>
            <person name="Anthouard V."/>
            <person name="Porcel B.M."/>
            <person name="Kachouri-Lafond R."/>
            <person name="Nishino A."/>
            <person name="Ugolini M."/>
            <person name="Chourrout P."/>
            <person name="Nishida H."/>
            <person name="Aasland R."/>
            <person name="Huzurbazar S."/>
            <person name="Westhof E."/>
            <person name="Delsuc F."/>
            <person name="Lehrach H."/>
            <person name="Reinhardt R."/>
            <person name="Weissenbach J."/>
            <person name="Roy S.W."/>
            <person name="Artiguenave F."/>
            <person name="Postlethwait J.H."/>
            <person name="Manak J.R."/>
            <person name="Thompson E.M."/>
            <person name="Jaillon O."/>
            <person name="Du Pasquier L."/>
            <person name="Boudinot P."/>
            <person name="Liberles D.A."/>
            <person name="Volff J.N."/>
            <person name="Philippe H."/>
            <person name="Lenhard B."/>
            <person name="Roest Crollius H."/>
            <person name="Wincker P."/>
            <person name="Chourrout D."/>
        </authorList>
    </citation>
    <scope>NUCLEOTIDE SEQUENCE [LARGE SCALE GENOMIC DNA]</scope>
</reference>
<dbReference type="AlphaFoldDB" id="E4YAM3"/>
<protein>
    <submittedName>
        <fullName evidence="1">Uncharacterized protein</fullName>
    </submittedName>
</protein>
<name>E4YAM3_OIKDI</name>
<accession>E4YAM3</accession>
<gene>
    <name evidence="1" type="ORF">GSOID_T00031950001</name>
</gene>
<dbReference type="Proteomes" id="UP000011014">
    <property type="component" value="Unassembled WGS sequence"/>
</dbReference>
<dbReference type="EMBL" id="FN654362">
    <property type="protein sequence ID" value="CBY32610.1"/>
    <property type="molecule type" value="Genomic_DNA"/>
</dbReference>
<proteinExistence type="predicted"/>